<dbReference type="Proteomes" id="UP000033411">
    <property type="component" value="Unassembled WGS sequence"/>
</dbReference>
<dbReference type="EMBL" id="LANJ01000011">
    <property type="protein sequence ID" value="KKC39422.1"/>
    <property type="molecule type" value="Genomic_DNA"/>
</dbReference>
<proteinExistence type="predicted"/>
<evidence type="ECO:0000313" key="3">
    <source>
        <dbReference type="EMBL" id="KKC39422.1"/>
    </source>
</evidence>
<evidence type="ECO:0000256" key="1">
    <source>
        <dbReference type="SAM" id="MobiDB-lite"/>
    </source>
</evidence>
<feature type="transmembrane region" description="Helical" evidence="2">
    <location>
        <begin position="20"/>
        <end position="40"/>
    </location>
</feature>
<comment type="caution">
    <text evidence="3">The sequence shown here is derived from an EMBL/GenBank/DDBJ whole genome shotgun (WGS) entry which is preliminary data.</text>
</comment>
<evidence type="ECO:0000313" key="4">
    <source>
        <dbReference type="Proteomes" id="UP000033411"/>
    </source>
</evidence>
<evidence type="ECO:0000256" key="2">
    <source>
        <dbReference type="SAM" id="Phobius"/>
    </source>
</evidence>
<feature type="region of interest" description="Disordered" evidence="1">
    <location>
        <begin position="50"/>
        <end position="83"/>
    </location>
</feature>
<dbReference type="PATRIC" id="fig|1293439.3.peg.398"/>
<protein>
    <submittedName>
        <fullName evidence="3">Uncharacterized protein</fullName>
    </submittedName>
</protein>
<dbReference type="AlphaFoldDB" id="A0A0F5QEJ9"/>
<name>A0A0F5QEJ9_9HYPH</name>
<keyword evidence="2" id="KW-1133">Transmembrane helix</keyword>
<feature type="compositionally biased region" description="Polar residues" evidence="1">
    <location>
        <begin position="53"/>
        <end position="65"/>
    </location>
</feature>
<keyword evidence="2" id="KW-0472">Membrane</keyword>
<keyword evidence="4" id="KW-1185">Reference proteome</keyword>
<dbReference type="RefSeq" id="WP_046138353.1">
    <property type="nucleotide sequence ID" value="NZ_LANJ01000011.1"/>
</dbReference>
<gene>
    <name evidence="3" type="ORF">WH87_04195</name>
</gene>
<accession>A0A0F5QEJ9</accession>
<organism evidence="3 4">
    <name type="scientific">Devosia epidermidihirudinis</name>
    <dbReference type="NCBI Taxonomy" id="1293439"/>
    <lineage>
        <taxon>Bacteria</taxon>
        <taxon>Pseudomonadati</taxon>
        <taxon>Pseudomonadota</taxon>
        <taxon>Alphaproteobacteria</taxon>
        <taxon>Hyphomicrobiales</taxon>
        <taxon>Devosiaceae</taxon>
        <taxon>Devosia</taxon>
    </lineage>
</organism>
<feature type="compositionally biased region" description="Low complexity" evidence="1">
    <location>
        <begin position="73"/>
        <end position="83"/>
    </location>
</feature>
<sequence length="83" mass="8367">MNVYGNNPNRTGVEFIEGFALLAGALWIGGALIFGTVAYLGSHKAGAASAASNQTSIGESNNTPATEGLENAPPTDTTTPTAQ</sequence>
<reference evidence="3 4" key="1">
    <citation type="submission" date="2015-03" db="EMBL/GenBank/DDBJ databases">
        <authorList>
            <person name="Lepp D."/>
            <person name="Hassan Y.I."/>
            <person name="Li X.-Z."/>
            <person name="Zhou T."/>
        </authorList>
    </citation>
    <scope>NUCLEOTIDE SEQUENCE [LARGE SCALE GENOMIC DNA]</scope>
    <source>
        <strain evidence="3 4">E84</strain>
    </source>
</reference>
<keyword evidence="2" id="KW-0812">Transmembrane</keyword>